<dbReference type="RefSeq" id="WP_171536488.1">
    <property type="nucleotide sequence ID" value="NZ_JABERJ010000021.1"/>
</dbReference>
<feature type="domain" description="Thoeris protein ThsB TIR-like" evidence="1">
    <location>
        <begin position="7"/>
        <end position="101"/>
    </location>
</feature>
<evidence type="ECO:0000313" key="2">
    <source>
        <dbReference type="EMBL" id="NNH26606.1"/>
    </source>
</evidence>
<organism evidence="2 3">
    <name type="scientific">Acinetobacter terrestris</name>
    <dbReference type="NCBI Taxonomy" id="2529843"/>
    <lineage>
        <taxon>Bacteria</taxon>
        <taxon>Pseudomonadati</taxon>
        <taxon>Pseudomonadota</taxon>
        <taxon>Gammaproteobacteria</taxon>
        <taxon>Moraxellales</taxon>
        <taxon>Moraxellaceae</taxon>
        <taxon>Acinetobacter</taxon>
        <taxon>Acinetobacter Taxon 24</taxon>
    </lineage>
</organism>
<sequence>MNKRQIFYSFHYDNDVMRVQQVRNIGQLDDNKPVSTNDWETIKRRGEQAIKNWIDDQLKYKSCLVVLIGSDTSRRPWVKYEIEKAWNDGKGVLGIYIHNLKCPRNGISQKGTNPFSQFTLHGNSLAHYVECYDPNPNDAYNDIRNNIEIWIERAVQRRK</sequence>
<dbReference type="InterPro" id="IPR015032">
    <property type="entry name" value="ThsB__TIR-like_domain"/>
</dbReference>
<reference evidence="2 3" key="1">
    <citation type="submission" date="2020-04" db="EMBL/GenBank/DDBJ databases">
        <title>Acinetobacter Taxon 24.</title>
        <authorList>
            <person name="Nemec A."/>
            <person name="Radolfova-Krizova L."/>
            <person name="Higgins P.G."/>
            <person name="Spanelova P."/>
        </authorList>
    </citation>
    <scope>NUCLEOTIDE SEQUENCE [LARGE SCALE GENOMIC DNA]</scope>
    <source>
        <strain evidence="2 3">ANC 5084</strain>
    </source>
</reference>
<comment type="caution">
    <text evidence="2">The sequence shown here is derived from an EMBL/GenBank/DDBJ whole genome shotgun (WGS) entry which is preliminary data.</text>
</comment>
<dbReference type="Pfam" id="PF08937">
    <property type="entry name" value="ThsB_TIR"/>
    <property type="match status" value="1"/>
</dbReference>
<dbReference type="SUPFAM" id="SSF52206">
    <property type="entry name" value="Hypothetical protein MTH538"/>
    <property type="match status" value="1"/>
</dbReference>
<evidence type="ECO:0000313" key="3">
    <source>
        <dbReference type="Proteomes" id="UP000555322"/>
    </source>
</evidence>
<dbReference type="EMBL" id="JABERJ010000021">
    <property type="protein sequence ID" value="NNH26606.1"/>
    <property type="molecule type" value="Genomic_DNA"/>
</dbReference>
<evidence type="ECO:0000259" key="1">
    <source>
        <dbReference type="Pfam" id="PF08937"/>
    </source>
</evidence>
<dbReference type="Gene3D" id="3.40.50.9200">
    <property type="entry name" value="Hypothetical protein MTH538"/>
    <property type="match status" value="1"/>
</dbReference>
<protein>
    <submittedName>
        <fullName evidence="2">TIR domain-containing protein</fullName>
    </submittedName>
</protein>
<keyword evidence="3" id="KW-1185">Reference proteome</keyword>
<gene>
    <name evidence="2" type="ORF">HLH15_09040</name>
</gene>
<dbReference type="Proteomes" id="UP000555322">
    <property type="component" value="Unassembled WGS sequence"/>
</dbReference>
<dbReference type="InterPro" id="IPR036490">
    <property type="entry name" value="ThsB_TIR-like_sf"/>
</dbReference>
<name>A0ABX1UX12_9GAMM</name>
<accession>A0ABX1UX12</accession>
<proteinExistence type="predicted"/>